<accession>A0ABN6H6B0</accession>
<keyword evidence="1" id="KW-0472">Membrane</keyword>
<dbReference type="Proteomes" id="UP001374893">
    <property type="component" value="Chromosome"/>
</dbReference>
<keyword evidence="3" id="KW-1185">Reference proteome</keyword>
<dbReference type="RefSeq" id="WP_338685010.1">
    <property type="nucleotide sequence ID" value="NZ_AP024702.1"/>
</dbReference>
<feature type="transmembrane region" description="Helical" evidence="1">
    <location>
        <begin position="28"/>
        <end position="50"/>
    </location>
</feature>
<evidence type="ECO:0000313" key="2">
    <source>
        <dbReference type="EMBL" id="BCX48688.1"/>
    </source>
</evidence>
<feature type="transmembrane region" description="Helical" evidence="1">
    <location>
        <begin position="62"/>
        <end position="84"/>
    </location>
</feature>
<proteinExistence type="predicted"/>
<dbReference type="EMBL" id="AP024702">
    <property type="protein sequence ID" value="BCX48688.1"/>
    <property type="molecule type" value="Genomic_DNA"/>
</dbReference>
<keyword evidence="1" id="KW-0812">Transmembrane</keyword>
<feature type="transmembrane region" description="Helical" evidence="1">
    <location>
        <begin position="96"/>
        <end position="114"/>
    </location>
</feature>
<reference evidence="2 3" key="1">
    <citation type="submission" date="2021-06" db="EMBL/GenBank/DDBJ databases">
        <title>Complete genome of Haloferula helveola possessing various polysaccharide degrading enzymes.</title>
        <authorList>
            <person name="Takami H."/>
            <person name="Huang C."/>
            <person name="Hamasaki K."/>
        </authorList>
    </citation>
    <scope>NUCLEOTIDE SEQUENCE [LARGE SCALE GENOMIC DNA]</scope>
    <source>
        <strain evidence="2 3">CN-1</strain>
    </source>
</reference>
<protein>
    <submittedName>
        <fullName evidence="2">Uncharacterized protein</fullName>
    </submittedName>
</protein>
<gene>
    <name evidence="2" type="ORF">HAHE_25960</name>
</gene>
<name>A0ABN6H6B0_9BACT</name>
<sequence>MDGEKQEWDIPGCAGEARRNTWTRRPFWGVWVLATPLAWIATAAFTIACFPDQSGFQLLPDGYGYALIALPVWALVCILFSAIALARRERLARATLLLSVPALLVLVVIVLWTANLI</sequence>
<organism evidence="2 3">
    <name type="scientific">Haloferula helveola</name>
    <dbReference type="NCBI Taxonomy" id="490095"/>
    <lineage>
        <taxon>Bacteria</taxon>
        <taxon>Pseudomonadati</taxon>
        <taxon>Verrucomicrobiota</taxon>
        <taxon>Verrucomicrobiia</taxon>
        <taxon>Verrucomicrobiales</taxon>
        <taxon>Verrucomicrobiaceae</taxon>
        <taxon>Haloferula</taxon>
    </lineage>
</organism>
<evidence type="ECO:0000313" key="3">
    <source>
        <dbReference type="Proteomes" id="UP001374893"/>
    </source>
</evidence>
<keyword evidence="1" id="KW-1133">Transmembrane helix</keyword>
<evidence type="ECO:0000256" key="1">
    <source>
        <dbReference type="SAM" id="Phobius"/>
    </source>
</evidence>